<dbReference type="InterPro" id="IPR007855">
    <property type="entry name" value="RDRP"/>
</dbReference>
<dbReference type="FunFam" id="2.130.10.10:FF:000017">
    <property type="entry name" value="SEC13 homolog (S. cerevisiae)"/>
    <property type="match status" value="1"/>
</dbReference>
<dbReference type="GO" id="GO:0005524">
    <property type="term" value="F:ATP binding"/>
    <property type="evidence" value="ECO:0007669"/>
    <property type="project" value="InterPro"/>
</dbReference>
<keyword evidence="11" id="KW-0694">RNA-binding</keyword>
<evidence type="ECO:0000256" key="2">
    <source>
        <dbReference type="ARBA" id="ARBA00010102"/>
    </source>
</evidence>
<dbReference type="GO" id="GO:0031380">
    <property type="term" value="C:nuclear RNA-directed RNA polymerase complex"/>
    <property type="evidence" value="ECO:0007669"/>
    <property type="project" value="TreeGrafter"/>
</dbReference>
<feature type="region of interest" description="Disordered" evidence="16">
    <location>
        <begin position="1282"/>
        <end position="1305"/>
    </location>
</feature>
<keyword evidence="9" id="KW-0548">Nucleotidyltransferase</keyword>
<feature type="repeat" description="WD" evidence="15">
    <location>
        <begin position="208"/>
        <end position="243"/>
    </location>
</feature>
<feature type="repeat" description="WD" evidence="15">
    <location>
        <begin position="54"/>
        <end position="88"/>
    </location>
</feature>
<dbReference type="SMART" id="SM00490">
    <property type="entry name" value="HELICc"/>
    <property type="match status" value="1"/>
</dbReference>
<dbReference type="Proteomes" id="UP000225706">
    <property type="component" value="Unassembled WGS sequence"/>
</dbReference>
<dbReference type="InterPro" id="IPR015943">
    <property type="entry name" value="WD40/YVTN_repeat-like_dom_sf"/>
</dbReference>
<reference evidence="20" key="1">
    <citation type="journal article" date="2017" name="bioRxiv">
        <title>Comparative analysis of the genomes of Stylophora pistillata and Acropora digitifera provides evidence for extensive differences between species of corals.</title>
        <authorList>
            <person name="Voolstra C.R."/>
            <person name="Li Y."/>
            <person name="Liew Y.J."/>
            <person name="Baumgarten S."/>
            <person name="Zoccola D."/>
            <person name="Flot J.-F."/>
            <person name="Tambutte S."/>
            <person name="Allemand D."/>
            <person name="Aranda M."/>
        </authorList>
    </citation>
    <scope>NUCLEOTIDE SEQUENCE [LARGE SCALE GENOMIC DNA]</scope>
</reference>
<dbReference type="SUPFAM" id="SSF52540">
    <property type="entry name" value="P-loop containing nucleoside triphosphate hydrolases"/>
    <property type="match status" value="1"/>
</dbReference>
<dbReference type="InterPro" id="IPR058752">
    <property type="entry name" value="RDRP_C_head"/>
</dbReference>
<evidence type="ECO:0000256" key="9">
    <source>
        <dbReference type="ARBA" id="ARBA00022695"/>
    </source>
</evidence>
<dbReference type="InterPro" id="IPR027417">
    <property type="entry name" value="P-loop_NTPase"/>
</dbReference>
<keyword evidence="12" id="KW-0653">Protein transport</keyword>
<proteinExistence type="inferred from homology"/>
<evidence type="ECO:0000256" key="15">
    <source>
        <dbReference type="PROSITE-ProRule" id="PRU00221"/>
    </source>
</evidence>
<dbReference type="InterPro" id="IPR001650">
    <property type="entry name" value="Helicase_C-like"/>
</dbReference>
<accession>A0A2B4R4E1</accession>
<evidence type="ECO:0000313" key="19">
    <source>
        <dbReference type="EMBL" id="PFX13204.1"/>
    </source>
</evidence>
<sequence length="2382" mass="268961">MKVSVLNTVDTSHEDMIHDAQMDYYGKKLATCSSDRTVRIFEISGTNQTLVATLRGHEGPVWSVSWAHPKFGNLLASCSYDRKVILWKETSNGWTKLQEFCNHDSSVNAISWASPDYGLMLACGSSDGSISIISSSGDGQWETTKINNAHTIGCNAVSWAPSAYPGSLLEGPGAKSDPSVKRFVTGGCDNLVKVWKEVDGQWEEEEKLEAHSDWVRDVAWAPNVGLPISTIATCSQDCRVVIWTKDEINGGTWASKVVKKFGDVVWHVSWSVTGSILAVSGGDNKVSLWKESLEGQWVCVSDVYKGLLMAYAAQQWSFMDRVGKVTLHCKKCDTVLATRETVMLAKVPLFGTHLAVREGKKEQVEGKLHKVANEKGGKSALYCPFNFLCRGCGERVAKVRKVQGKQLICFRIKRVNISHNGKKIMANKLSKVSKELEEECGIEVVTVTKYAPETGRADQSRGDSEAMVYCDTSGWTRTSHELDPLTRKEPRDSQREVFLSAMRGNTLVYVPTGLGKTLIAAMVMSCMKKLNPSKVMVFLVDRAPLAYQQRDYIKSHLTDLTVEILVGKMKSLQNGSIHQKLAYNKVDVLVLTHQIFLNFLAAENNPPIRLSDVSVLVFDEAHHCSGNHPYNKIMEYYKKTPNRFKPVVLGLTASPPGELTVKRTSKKLEKLLENLESAVVMPIESDLLLHVNIPGVIYERSDCMNTDQVLLQEYIEEHIKYLIDVHFKDVPHRKSLAFPVFSSNFRGALRKLIDSYHGNTNSFEALIVVEHAMDLLSVVEFCEVLGYQYAVESLKECVYPIVSAKSRKHSALNRLIGSQCTFQALKNLVDQARRADYARAVVMSDRYKILVKHLEQFLHQVREDPTSRGIIFVNLRKTTFKVCEQIRRDIPIVAKMLNPYPIVGRGQGSYDGITWKDKQEKLLRKFREGESKLLICTSVLEEGLDIPECNLVVGFDGATTLRALVQTRGRASRRSNSKFVVICNEKQEKDAKDLCLKEQNMEEAINCLMKNPRRQSQAEEFECEAKKPKLFLPSAEESGADTSPVMRYSPRISVTVRNMVDQTSRVIDFLNDNFHVISSKPIKSTSSPDEALTKKPTSDDMAFELEPSYTEEVKEFRSQEEFACHVTEAWCMHLTDRDEKPLPVWLVAPPLETRPKSNKPFHVLKASCLCLGTLISRCHFQCEWPLQPTLKDTKIHFDHSIKMLTSHSSRQSSVVLDEGAVTRVSYKIELSYDEIEDFIIVDTDRSAEAINVFLTARHPPRLYKHEIMGDFFNLVQIDEQNDGDDSVVSTSNDESETEGLPTDEEYADVGTADVYDASPDLSRNPTDDKSWERASDFHNGENAVSQCLTYCVKIPFNEVVQLRRLLTTVEKRFHKSVFYCRVKESYGKIPDVDIPDSLPFEVKYAAGSVLSLHPFIRGRVPRGKFGGLLLSKSSNIAIAALEKLNKVLEKDKFCDPGSTLESLLKQNNPSTSGMYNRLVPGHCALIKRAVITPTRLLFYPPEVMEKNRVLRNYDTENFLRVNIRDEDLSKISAARGNIDDILDGVNRKLGEGLVVGGQRFQFLGSSNSQLRNHSCWFVGLSSLPDDIRHWMGDFTNIKCVASYMARMGQCFSTSLDAVGFATSEDTYHEEEDDVKTADGGYCFSDGVGKISEELAAETEKPLPIFKVVRQIGKPFKPSAFQVHFAGYKGVLALDPRLPGKQAIFRKSMFKFDSFHRRLEVLQTSRPQVAFLNHEVIMLLSNLGVPDEVFIKLQNDVLDKLAGMLVNERDAIGELLGSGAKMGVSYHTVSNAGIPLTTEPFFKSLLVAMYRNHMHRNHMLELHSQARIPLPPAEARLMMGVMDELSVLKPGQVFVQYSAVVTREDRDDEFDKNKKIVLKGPVVVTRNPCLHPGDVRQLEAVDVPGLCHLVDCIVFPSRGSRPHPNEMAGVIDNAHKALADTEKDGVQSEICIFLAELHSLAVDAPKTGKWPGTNGIGKIKRLPDFMMKSDKPSYPSEKVLGKLYRRCRKFKDTTSEKYDQKVRLDESFLLPGNDRFVENAKEVYFWYRDKMESLMRVYGIETEAEIITGCFMKLRNHLHEEKTEIAELVSEELFAIRSYLRREFFREFDSDGQWLKDEVLISDEMRLKASAWYIVAYTHAHDHDNDSDENPEKRLLSFPWFINDVMLAIKTRKDRPSQPQALDVCATVGQSLVRVFDEEKAWLLEEFRVRIRTENVIFRHLQAVDSTFSMTMIGSTATLLFHKTSNLDLCFLPQDIQARNLPAIPVVSPQGNNTSIEEQAKVLKSLIPLMKEETSKEQEQQDENFKNLFWKVQLVNKKHFPVSKTFLLFKKLTTYNHDLVFISSVPCKNKGPILEPFVNPKPKQPQQPIITTEKSPGANEKLK</sequence>
<evidence type="ECO:0000256" key="13">
    <source>
        <dbReference type="ARBA" id="ARBA00023158"/>
    </source>
</evidence>
<evidence type="ECO:0000256" key="1">
    <source>
        <dbReference type="ARBA" id="ARBA00005762"/>
    </source>
</evidence>
<evidence type="ECO:0000259" key="17">
    <source>
        <dbReference type="PROSITE" id="PS51192"/>
    </source>
</evidence>
<dbReference type="Pfam" id="PF00400">
    <property type="entry name" value="WD40"/>
    <property type="match status" value="5"/>
</dbReference>
<dbReference type="OrthoDB" id="364224at2759"/>
<feature type="compositionally biased region" description="Acidic residues" evidence="16">
    <location>
        <begin position="1293"/>
        <end position="1305"/>
    </location>
</feature>
<evidence type="ECO:0000256" key="16">
    <source>
        <dbReference type="SAM" id="MobiDB-lite"/>
    </source>
</evidence>
<dbReference type="Pfam" id="PF05183">
    <property type="entry name" value="RdRP"/>
    <property type="match status" value="1"/>
</dbReference>
<dbReference type="GO" id="GO:0016787">
    <property type="term" value="F:hydrolase activity"/>
    <property type="evidence" value="ECO:0007669"/>
    <property type="project" value="InterPro"/>
</dbReference>
<keyword evidence="5" id="KW-0813">Transport</keyword>
<dbReference type="Gene3D" id="2.130.10.10">
    <property type="entry name" value="YVTN repeat-like/Quinoprotein amine dehydrogenase"/>
    <property type="match status" value="1"/>
</dbReference>
<evidence type="ECO:0000256" key="6">
    <source>
        <dbReference type="ARBA" id="ARBA00022484"/>
    </source>
</evidence>
<comment type="similarity">
    <text evidence="2">Belongs to the WD repeat SEC13 family.</text>
</comment>
<keyword evidence="7 15" id="KW-0853">WD repeat</keyword>
<keyword evidence="20" id="KW-1185">Reference proteome</keyword>
<comment type="catalytic activity">
    <reaction evidence="14">
        <text>RNA(n) + a ribonucleoside 5'-triphosphate = RNA(n+1) + diphosphate</text>
        <dbReference type="Rhea" id="RHEA:21248"/>
        <dbReference type="Rhea" id="RHEA-COMP:14527"/>
        <dbReference type="Rhea" id="RHEA-COMP:17342"/>
        <dbReference type="ChEBI" id="CHEBI:33019"/>
        <dbReference type="ChEBI" id="CHEBI:61557"/>
        <dbReference type="ChEBI" id="CHEBI:140395"/>
        <dbReference type="EC" id="2.7.7.48"/>
    </reaction>
</comment>
<dbReference type="STRING" id="50429.A0A2B4R4E1"/>
<dbReference type="PROSITE" id="PS51194">
    <property type="entry name" value="HELICASE_CTER"/>
    <property type="match status" value="1"/>
</dbReference>
<evidence type="ECO:0000256" key="8">
    <source>
        <dbReference type="ARBA" id="ARBA00022679"/>
    </source>
</evidence>
<evidence type="ECO:0000256" key="14">
    <source>
        <dbReference type="ARBA" id="ARBA00048744"/>
    </source>
</evidence>
<dbReference type="InterPro" id="IPR036322">
    <property type="entry name" value="WD40_repeat_dom_sf"/>
</dbReference>
<dbReference type="SMART" id="SM00320">
    <property type="entry name" value="WD40"/>
    <property type="match status" value="6"/>
</dbReference>
<dbReference type="InterPro" id="IPR014001">
    <property type="entry name" value="Helicase_ATP-bd"/>
</dbReference>
<evidence type="ECO:0000256" key="3">
    <source>
        <dbReference type="ARBA" id="ARBA00012494"/>
    </source>
</evidence>
<dbReference type="InterPro" id="IPR001680">
    <property type="entry name" value="WD40_rpt"/>
</dbReference>
<dbReference type="PANTHER" id="PTHR23079">
    <property type="entry name" value="RNA-DEPENDENT RNA POLYMERASE"/>
    <property type="match status" value="1"/>
</dbReference>
<keyword evidence="13" id="KW-0943">RNA-mediated gene silencing</keyword>
<dbReference type="Pfam" id="PF26253">
    <property type="entry name" value="RdRP_head"/>
    <property type="match status" value="1"/>
</dbReference>
<dbReference type="GO" id="GO:0003677">
    <property type="term" value="F:DNA binding"/>
    <property type="evidence" value="ECO:0007669"/>
    <property type="project" value="InterPro"/>
</dbReference>
<gene>
    <name evidence="19" type="primary">SEC13</name>
    <name evidence="19" type="ORF">AWC38_SpisGene22737</name>
</gene>
<dbReference type="SUPFAM" id="SSF50978">
    <property type="entry name" value="WD40 repeat-like"/>
    <property type="match status" value="1"/>
</dbReference>
<dbReference type="PANTHER" id="PTHR23079:SF55">
    <property type="entry name" value="RNA-DIRECTED RNA POLYMERASE"/>
    <property type="match status" value="1"/>
</dbReference>
<comment type="caution">
    <text evidence="19">The sequence shown here is derived from an EMBL/GenBank/DDBJ whole genome shotgun (WGS) entry which is preliminary data.</text>
</comment>
<comment type="similarity">
    <text evidence="1">Belongs to the RdRP family.</text>
</comment>
<dbReference type="GO" id="GO:0003723">
    <property type="term" value="F:RNA binding"/>
    <property type="evidence" value="ECO:0007669"/>
    <property type="project" value="UniProtKB-KW"/>
</dbReference>
<feature type="region of interest" description="Disordered" evidence="16">
    <location>
        <begin position="2356"/>
        <end position="2382"/>
    </location>
</feature>
<dbReference type="PROSITE" id="PS50294">
    <property type="entry name" value="WD_REPEATS_REGION"/>
    <property type="match status" value="1"/>
</dbReference>
<dbReference type="PROSITE" id="PS50082">
    <property type="entry name" value="WD_REPEATS_2"/>
    <property type="match status" value="2"/>
</dbReference>
<feature type="domain" description="Helicase C-terminal" evidence="18">
    <location>
        <begin position="853"/>
        <end position="1020"/>
    </location>
</feature>
<dbReference type="PROSITE" id="PS51192">
    <property type="entry name" value="HELICASE_ATP_BIND_1"/>
    <property type="match status" value="1"/>
</dbReference>
<evidence type="ECO:0000256" key="5">
    <source>
        <dbReference type="ARBA" id="ARBA00022448"/>
    </source>
</evidence>
<dbReference type="EMBL" id="LSMT01001039">
    <property type="protein sequence ID" value="PFX13204.1"/>
    <property type="molecule type" value="Genomic_DNA"/>
</dbReference>
<keyword evidence="10" id="KW-0677">Repeat</keyword>
<evidence type="ECO:0000313" key="20">
    <source>
        <dbReference type="Proteomes" id="UP000225706"/>
    </source>
</evidence>
<organism evidence="19 20">
    <name type="scientific">Stylophora pistillata</name>
    <name type="common">Smooth cauliflower coral</name>
    <dbReference type="NCBI Taxonomy" id="50429"/>
    <lineage>
        <taxon>Eukaryota</taxon>
        <taxon>Metazoa</taxon>
        <taxon>Cnidaria</taxon>
        <taxon>Anthozoa</taxon>
        <taxon>Hexacorallia</taxon>
        <taxon>Scleractinia</taxon>
        <taxon>Astrocoeniina</taxon>
        <taxon>Pocilloporidae</taxon>
        <taxon>Stylophora</taxon>
    </lineage>
</organism>
<evidence type="ECO:0000256" key="11">
    <source>
        <dbReference type="ARBA" id="ARBA00022884"/>
    </source>
</evidence>
<evidence type="ECO:0000259" key="18">
    <source>
        <dbReference type="PROSITE" id="PS51194"/>
    </source>
</evidence>
<evidence type="ECO:0000256" key="12">
    <source>
        <dbReference type="ARBA" id="ARBA00022927"/>
    </source>
</evidence>
<dbReference type="EC" id="2.7.7.48" evidence="3"/>
<evidence type="ECO:0000256" key="4">
    <source>
        <dbReference type="ARBA" id="ARBA00019195"/>
    </source>
</evidence>
<name>A0A2B4R4E1_STYPI</name>
<evidence type="ECO:0000256" key="10">
    <source>
        <dbReference type="ARBA" id="ARBA00022737"/>
    </source>
</evidence>
<dbReference type="GO" id="GO:0030422">
    <property type="term" value="P:siRNA processing"/>
    <property type="evidence" value="ECO:0007669"/>
    <property type="project" value="TreeGrafter"/>
</dbReference>
<dbReference type="Gene3D" id="3.40.50.300">
    <property type="entry name" value="P-loop containing nucleotide triphosphate hydrolases"/>
    <property type="match status" value="2"/>
</dbReference>
<dbReference type="GO" id="GO:0003968">
    <property type="term" value="F:RNA-directed RNA polymerase activity"/>
    <property type="evidence" value="ECO:0007669"/>
    <property type="project" value="UniProtKB-KW"/>
</dbReference>
<dbReference type="InterPro" id="IPR006935">
    <property type="entry name" value="Helicase/UvrB_N"/>
</dbReference>
<keyword evidence="8" id="KW-0808">Transferase</keyword>
<dbReference type="InterPro" id="IPR057596">
    <property type="entry name" value="RDRP_core"/>
</dbReference>
<dbReference type="Pfam" id="PF04851">
    <property type="entry name" value="ResIII"/>
    <property type="match status" value="1"/>
</dbReference>
<feature type="domain" description="Helicase ATP-binding" evidence="17">
    <location>
        <begin position="497"/>
        <end position="673"/>
    </location>
</feature>
<protein>
    <recommendedName>
        <fullName evidence="4">Protein SEC13 homolog</fullName>
        <ecNumber evidence="3">2.7.7.48</ecNumber>
    </recommendedName>
</protein>
<keyword evidence="6" id="KW-0696">RNA-directed RNA polymerase</keyword>
<dbReference type="GO" id="GO:0015031">
    <property type="term" value="P:protein transport"/>
    <property type="evidence" value="ECO:0007669"/>
    <property type="project" value="UniProtKB-KW"/>
</dbReference>
<dbReference type="SMART" id="SM00487">
    <property type="entry name" value="DEXDc"/>
    <property type="match status" value="1"/>
</dbReference>
<dbReference type="Pfam" id="PF00271">
    <property type="entry name" value="Helicase_C"/>
    <property type="match status" value="1"/>
</dbReference>
<evidence type="ECO:0000256" key="7">
    <source>
        <dbReference type="ARBA" id="ARBA00022574"/>
    </source>
</evidence>